<evidence type="ECO:0000256" key="7">
    <source>
        <dbReference type="PROSITE-ProRule" id="PRU00024"/>
    </source>
</evidence>
<feature type="domain" description="RING-type" evidence="9">
    <location>
        <begin position="73"/>
        <end position="115"/>
    </location>
</feature>
<evidence type="ECO:0000256" key="3">
    <source>
        <dbReference type="ARBA" id="ARBA00022723"/>
    </source>
</evidence>
<gene>
    <name evidence="12" type="ORF">PODLI_1B016357</name>
</gene>
<evidence type="ECO:0000313" key="12">
    <source>
        <dbReference type="EMBL" id="CAI5768148.1"/>
    </source>
</evidence>
<dbReference type="Proteomes" id="UP001178461">
    <property type="component" value="Chromosome 2"/>
</dbReference>
<dbReference type="SUPFAM" id="SSF57845">
    <property type="entry name" value="B-box zinc-binding domain"/>
    <property type="match status" value="1"/>
</dbReference>
<dbReference type="Gene3D" id="3.30.160.60">
    <property type="entry name" value="Classic Zinc Finger"/>
    <property type="match status" value="1"/>
</dbReference>
<comment type="function">
    <text evidence="6">Neurotoxin that produces dose-dependent hypolocomotion and hyperalgesia in mice. May directly act on the central nervous system, as it is 6500-fold more potent when administered intracerebroventricularly than intraperitoneal.</text>
</comment>
<dbReference type="PRINTS" id="PR01407">
    <property type="entry name" value="BUTYPHLNCDUF"/>
</dbReference>
<dbReference type="PROSITE" id="PS50119">
    <property type="entry name" value="ZF_BBOX"/>
    <property type="match status" value="1"/>
</dbReference>
<evidence type="ECO:0000256" key="4">
    <source>
        <dbReference type="ARBA" id="ARBA00022771"/>
    </source>
</evidence>
<dbReference type="PROSITE" id="PS50188">
    <property type="entry name" value="B302_SPRY"/>
    <property type="match status" value="1"/>
</dbReference>
<keyword evidence="3" id="KW-0479">Metal-binding</keyword>
<comment type="similarity">
    <text evidence="1">Belongs to the ohanin/vespryn family.</text>
</comment>
<dbReference type="SUPFAM" id="SSF57850">
    <property type="entry name" value="RING/U-box"/>
    <property type="match status" value="1"/>
</dbReference>
<dbReference type="SMART" id="SM00449">
    <property type="entry name" value="SPRY"/>
    <property type="match status" value="1"/>
</dbReference>
<dbReference type="InterPro" id="IPR043136">
    <property type="entry name" value="B30.2/SPRY_sf"/>
</dbReference>
<keyword evidence="8" id="KW-0175">Coiled coil</keyword>
<name>A0AA35K0K6_9SAUR</name>
<dbReference type="EMBL" id="OX395127">
    <property type="protein sequence ID" value="CAI5768148.1"/>
    <property type="molecule type" value="Genomic_DNA"/>
</dbReference>
<sequence length="538" mass="62055">MSDFTDWKKYNIRTGMRLHISRHLDALSLNFLERKHTHLQKEKRKRDQLSLPGAVAVAASGSPVRDLCEEATCSICLEYFRDPVIIPECGHNFCRSCLTQYWGKSEGEASCPQCRKTVKQGSVRPNQQLASFVEITQKFSLLGGKMEAKGKGRVCEKHQEPLKLFCKEEEAPICVVCDRSKEHKSHEVVPIEEASLEYKDQISSCLDNVRKEREKILVFKADAEKESQDLLKQMKAERGKMVAEIRRLHQFLEEQEKLLLVQMAEVEKEIAAKREEQLARLSRELSSLECAIWEMEEKLQEPASELLQDIRSFLQRSQEKENLEDPPVAFPPFLKWRNWDFCDMNLFLESVMKKFRDTVEYGLQLRKEKVTLDPDTAHPQLILSKDRKSVSWEGVPQDLPDNPERFDTNLYVLGREAFKEGRHFWEVAVGSEEEWAVGVARESVKRKGKFTVGPKEGFWRIGKWGDQYRVSTRNGPPVSMLVGEPKRIRVALNCEGGRVSFHDADTAALLHSFSEASFSGETLQPFFYVRKKEILRLS</sequence>
<organism evidence="12 13">
    <name type="scientific">Podarcis lilfordi</name>
    <name type="common">Lilford's wall lizard</name>
    <dbReference type="NCBI Taxonomy" id="74358"/>
    <lineage>
        <taxon>Eukaryota</taxon>
        <taxon>Metazoa</taxon>
        <taxon>Chordata</taxon>
        <taxon>Craniata</taxon>
        <taxon>Vertebrata</taxon>
        <taxon>Euteleostomi</taxon>
        <taxon>Lepidosauria</taxon>
        <taxon>Squamata</taxon>
        <taxon>Bifurcata</taxon>
        <taxon>Unidentata</taxon>
        <taxon>Episquamata</taxon>
        <taxon>Laterata</taxon>
        <taxon>Lacertibaenia</taxon>
        <taxon>Lacertidae</taxon>
        <taxon>Podarcis</taxon>
    </lineage>
</organism>
<dbReference type="CDD" id="cd16594">
    <property type="entry name" value="RING-HC_TRIM7-like_C-IV"/>
    <property type="match status" value="1"/>
</dbReference>
<proteinExistence type="inferred from homology"/>
<feature type="coiled-coil region" evidence="8">
    <location>
        <begin position="220"/>
        <end position="298"/>
    </location>
</feature>
<dbReference type="InterPro" id="IPR013083">
    <property type="entry name" value="Znf_RING/FYVE/PHD"/>
</dbReference>
<dbReference type="InterPro" id="IPR003877">
    <property type="entry name" value="SPRY_dom"/>
</dbReference>
<protein>
    <submittedName>
        <fullName evidence="12">E3 ubiquitin-protein ligase TRIM7-like</fullName>
    </submittedName>
</protein>
<dbReference type="PANTHER" id="PTHR24103">
    <property type="entry name" value="E3 UBIQUITIN-PROTEIN LIGASE TRIM"/>
    <property type="match status" value="1"/>
</dbReference>
<dbReference type="PROSITE" id="PS00518">
    <property type="entry name" value="ZF_RING_1"/>
    <property type="match status" value="1"/>
</dbReference>
<keyword evidence="13" id="KW-1185">Reference proteome</keyword>
<dbReference type="Gene3D" id="2.60.120.920">
    <property type="match status" value="1"/>
</dbReference>
<dbReference type="CDD" id="cd12888">
    <property type="entry name" value="SPRY_PRY_TRIM7_like"/>
    <property type="match status" value="1"/>
</dbReference>
<dbReference type="Gene3D" id="3.30.40.10">
    <property type="entry name" value="Zinc/RING finger domain, C3HC4 (zinc finger)"/>
    <property type="match status" value="1"/>
</dbReference>
<reference evidence="12" key="1">
    <citation type="submission" date="2022-12" db="EMBL/GenBank/DDBJ databases">
        <authorList>
            <person name="Alioto T."/>
            <person name="Alioto T."/>
            <person name="Gomez Garrido J."/>
        </authorList>
    </citation>
    <scope>NUCLEOTIDE SEQUENCE</scope>
</reference>
<evidence type="ECO:0000259" key="10">
    <source>
        <dbReference type="PROSITE" id="PS50119"/>
    </source>
</evidence>
<dbReference type="InterPro" id="IPR000315">
    <property type="entry name" value="Znf_B-box"/>
</dbReference>
<evidence type="ECO:0000256" key="2">
    <source>
        <dbReference type="ARBA" id="ARBA00022699"/>
    </source>
</evidence>
<feature type="domain" description="B box-type" evidence="10">
    <location>
        <begin position="150"/>
        <end position="191"/>
    </location>
</feature>
<dbReference type="Pfam" id="PF00643">
    <property type="entry name" value="zf-B_box"/>
    <property type="match status" value="1"/>
</dbReference>
<evidence type="ECO:0000256" key="5">
    <source>
        <dbReference type="ARBA" id="ARBA00022833"/>
    </source>
</evidence>
<dbReference type="FunFam" id="2.60.120.920:FF:000004">
    <property type="entry name" value="Butyrophilin subfamily 1 member A1"/>
    <property type="match status" value="1"/>
</dbReference>
<keyword evidence="2" id="KW-0800">Toxin</keyword>
<keyword evidence="5" id="KW-0862">Zinc</keyword>
<dbReference type="InterPro" id="IPR013320">
    <property type="entry name" value="ConA-like_dom_sf"/>
</dbReference>
<keyword evidence="4 7" id="KW-0863">Zinc-finger</keyword>
<dbReference type="AlphaFoldDB" id="A0AA35K0K6"/>
<evidence type="ECO:0000313" key="13">
    <source>
        <dbReference type="Proteomes" id="UP001178461"/>
    </source>
</evidence>
<dbReference type="InterPro" id="IPR001841">
    <property type="entry name" value="Znf_RING"/>
</dbReference>
<keyword evidence="2" id="KW-0528">Neurotoxin</keyword>
<evidence type="ECO:0000256" key="6">
    <source>
        <dbReference type="ARBA" id="ARBA00034460"/>
    </source>
</evidence>
<evidence type="ECO:0000259" key="9">
    <source>
        <dbReference type="PROSITE" id="PS50089"/>
    </source>
</evidence>
<dbReference type="InterPro" id="IPR006574">
    <property type="entry name" value="PRY"/>
</dbReference>
<dbReference type="Pfam" id="PF13445">
    <property type="entry name" value="zf-RING_UBOX"/>
    <property type="match status" value="1"/>
</dbReference>
<accession>A0AA35K0K6</accession>
<dbReference type="SMART" id="SM00336">
    <property type="entry name" value="BBOX"/>
    <property type="match status" value="1"/>
</dbReference>
<dbReference type="SMART" id="SM00184">
    <property type="entry name" value="RING"/>
    <property type="match status" value="1"/>
</dbReference>
<dbReference type="GO" id="GO:0008270">
    <property type="term" value="F:zinc ion binding"/>
    <property type="evidence" value="ECO:0007669"/>
    <property type="project" value="UniProtKB-KW"/>
</dbReference>
<dbReference type="CDD" id="cd19762">
    <property type="entry name" value="Bbox2_TRIM7-like"/>
    <property type="match status" value="1"/>
</dbReference>
<evidence type="ECO:0000256" key="1">
    <source>
        <dbReference type="ARBA" id="ARBA00009651"/>
    </source>
</evidence>
<dbReference type="InterPro" id="IPR017907">
    <property type="entry name" value="Znf_RING_CS"/>
</dbReference>
<dbReference type="InterPro" id="IPR050143">
    <property type="entry name" value="TRIM/RBCC"/>
</dbReference>
<dbReference type="Pfam" id="PF00622">
    <property type="entry name" value="SPRY"/>
    <property type="match status" value="1"/>
</dbReference>
<dbReference type="InterPro" id="IPR003879">
    <property type="entry name" value="Butyrophylin_SPRY"/>
</dbReference>
<dbReference type="SMART" id="SM00589">
    <property type="entry name" value="PRY"/>
    <property type="match status" value="1"/>
</dbReference>
<dbReference type="InterPro" id="IPR001870">
    <property type="entry name" value="B30.2/SPRY"/>
</dbReference>
<evidence type="ECO:0000259" key="11">
    <source>
        <dbReference type="PROSITE" id="PS50188"/>
    </source>
</evidence>
<dbReference type="PROSITE" id="PS50089">
    <property type="entry name" value="ZF_RING_2"/>
    <property type="match status" value="1"/>
</dbReference>
<evidence type="ECO:0000256" key="8">
    <source>
        <dbReference type="SAM" id="Coils"/>
    </source>
</evidence>
<feature type="domain" description="B30.2/SPRY" evidence="11">
    <location>
        <begin position="350"/>
        <end position="538"/>
    </location>
</feature>
<dbReference type="Pfam" id="PF13765">
    <property type="entry name" value="PRY"/>
    <property type="match status" value="1"/>
</dbReference>
<dbReference type="InterPro" id="IPR027370">
    <property type="entry name" value="Znf-RING_euk"/>
</dbReference>
<dbReference type="SUPFAM" id="SSF49899">
    <property type="entry name" value="Concanavalin A-like lectins/glucanases"/>
    <property type="match status" value="1"/>
</dbReference>